<keyword evidence="2" id="KW-1185">Reference proteome</keyword>
<gene>
    <name evidence="1" type="ORF">GCM10009740_16700</name>
</gene>
<organism evidence="1 2">
    <name type="scientific">Terrabacter terrae</name>
    <dbReference type="NCBI Taxonomy" id="318434"/>
    <lineage>
        <taxon>Bacteria</taxon>
        <taxon>Bacillati</taxon>
        <taxon>Actinomycetota</taxon>
        <taxon>Actinomycetes</taxon>
        <taxon>Micrococcales</taxon>
        <taxon>Intrasporangiaceae</taxon>
        <taxon>Terrabacter</taxon>
    </lineage>
</organism>
<accession>A0ABP5FMS2</accession>
<proteinExistence type="predicted"/>
<reference evidence="2" key="1">
    <citation type="journal article" date="2019" name="Int. J. Syst. Evol. Microbiol.">
        <title>The Global Catalogue of Microorganisms (GCM) 10K type strain sequencing project: providing services to taxonomists for standard genome sequencing and annotation.</title>
        <authorList>
            <consortium name="The Broad Institute Genomics Platform"/>
            <consortium name="The Broad Institute Genome Sequencing Center for Infectious Disease"/>
            <person name="Wu L."/>
            <person name="Ma J."/>
        </authorList>
    </citation>
    <scope>NUCLEOTIDE SEQUENCE [LARGE SCALE GENOMIC DNA]</scope>
    <source>
        <strain evidence="2">JCM 14283</strain>
    </source>
</reference>
<protein>
    <submittedName>
        <fullName evidence="1">Uncharacterized protein</fullName>
    </submittedName>
</protein>
<dbReference type="Proteomes" id="UP001501285">
    <property type="component" value="Unassembled WGS sequence"/>
</dbReference>
<comment type="caution">
    <text evidence="1">The sequence shown here is derived from an EMBL/GenBank/DDBJ whole genome shotgun (WGS) entry which is preliminary data.</text>
</comment>
<dbReference type="EMBL" id="BAAANB010000008">
    <property type="protein sequence ID" value="GAA2027697.1"/>
    <property type="molecule type" value="Genomic_DNA"/>
</dbReference>
<evidence type="ECO:0000313" key="2">
    <source>
        <dbReference type="Proteomes" id="UP001501285"/>
    </source>
</evidence>
<evidence type="ECO:0000313" key="1">
    <source>
        <dbReference type="EMBL" id="GAA2027697.1"/>
    </source>
</evidence>
<sequence>MFLTRATFDTTREPIVASFVWDGQLPRTGAVLWQVVVHSKDRQSVRRLGYKIVDAQPSAQFVWDEGGAWQATPEHDADLEANRLTARFNPLALHGMGNDWTWEAVLSVDGQDLGKFQP</sequence>
<name>A0ABP5FMS2_9MICO</name>
<dbReference type="RefSeq" id="WP_343989940.1">
    <property type="nucleotide sequence ID" value="NZ_BAAANB010000008.1"/>
</dbReference>